<dbReference type="EMBL" id="FUWM01000009">
    <property type="protein sequence ID" value="SJZ59943.1"/>
    <property type="molecule type" value="Genomic_DNA"/>
</dbReference>
<dbReference type="OrthoDB" id="9810688at2"/>
<evidence type="ECO:0000313" key="7">
    <source>
        <dbReference type="Proteomes" id="UP000190625"/>
    </source>
</evidence>
<evidence type="ECO:0000256" key="4">
    <source>
        <dbReference type="ARBA" id="ARBA00023014"/>
    </source>
</evidence>
<dbReference type="GO" id="GO:0046872">
    <property type="term" value="F:metal ion binding"/>
    <property type="evidence" value="ECO:0007669"/>
    <property type="project" value="UniProtKB-KW"/>
</dbReference>
<dbReference type="InterPro" id="IPR017896">
    <property type="entry name" value="4Fe4S_Fe-S-bd"/>
</dbReference>
<feature type="domain" description="4Fe-4S ferredoxin-type" evidence="5">
    <location>
        <begin position="51"/>
        <end position="80"/>
    </location>
</feature>
<evidence type="ECO:0000256" key="1">
    <source>
        <dbReference type="ARBA" id="ARBA00022485"/>
    </source>
</evidence>
<protein>
    <submittedName>
        <fullName evidence="6">4Fe-4S dicluster domain-containing protein</fullName>
    </submittedName>
</protein>
<name>A0A1T4LYX9_9FIRM</name>
<proteinExistence type="predicted"/>
<sequence length="91" mass="10208">MSKKAVNKAGEEYELLYSEEIDWNKCIGCGNCIRICGQDVYILVNTPQGQKADNPNNNKCLGDAHCYNACPTNAIKFKKTEENNAEDDNFK</sequence>
<dbReference type="Pfam" id="PF14697">
    <property type="entry name" value="Fer4_21"/>
    <property type="match status" value="1"/>
</dbReference>
<keyword evidence="4" id="KW-0411">Iron-sulfur</keyword>
<evidence type="ECO:0000313" key="6">
    <source>
        <dbReference type="EMBL" id="SJZ59943.1"/>
    </source>
</evidence>
<dbReference type="STRING" id="142842.SAMN02745118_01310"/>
<keyword evidence="7" id="KW-1185">Reference proteome</keyword>
<feature type="domain" description="4Fe-4S ferredoxin-type" evidence="5">
    <location>
        <begin position="17"/>
        <end position="46"/>
    </location>
</feature>
<dbReference type="GO" id="GO:0051539">
    <property type="term" value="F:4 iron, 4 sulfur cluster binding"/>
    <property type="evidence" value="ECO:0007669"/>
    <property type="project" value="UniProtKB-KW"/>
</dbReference>
<gene>
    <name evidence="6" type="ORF">SAMN02745118_01310</name>
</gene>
<dbReference type="PROSITE" id="PS00198">
    <property type="entry name" value="4FE4S_FER_1"/>
    <property type="match status" value="1"/>
</dbReference>
<dbReference type="Gene3D" id="3.30.70.20">
    <property type="match status" value="1"/>
</dbReference>
<organism evidence="6 7">
    <name type="scientific">Selenihalanaerobacter shriftii</name>
    <dbReference type="NCBI Taxonomy" id="142842"/>
    <lineage>
        <taxon>Bacteria</taxon>
        <taxon>Bacillati</taxon>
        <taxon>Bacillota</taxon>
        <taxon>Clostridia</taxon>
        <taxon>Halanaerobiales</taxon>
        <taxon>Halobacteroidaceae</taxon>
        <taxon>Selenihalanaerobacter</taxon>
    </lineage>
</organism>
<reference evidence="7" key="1">
    <citation type="submission" date="2017-02" db="EMBL/GenBank/DDBJ databases">
        <authorList>
            <person name="Varghese N."/>
            <person name="Submissions S."/>
        </authorList>
    </citation>
    <scope>NUCLEOTIDE SEQUENCE [LARGE SCALE GENOMIC DNA]</scope>
    <source>
        <strain evidence="7">ATCC BAA-73</strain>
    </source>
</reference>
<dbReference type="PROSITE" id="PS51379">
    <property type="entry name" value="4FE4S_FER_2"/>
    <property type="match status" value="2"/>
</dbReference>
<keyword evidence="3" id="KW-0408">Iron</keyword>
<keyword evidence="2" id="KW-0479">Metal-binding</keyword>
<evidence type="ECO:0000256" key="3">
    <source>
        <dbReference type="ARBA" id="ARBA00023004"/>
    </source>
</evidence>
<keyword evidence="1" id="KW-0004">4Fe-4S</keyword>
<dbReference type="Proteomes" id="UP000190625">
    <property type="component" value="Unassembled WGS sequence"/>
</dbReference>
<dbReference type="AlphaFoldDB" id="A0A1T4LYX9"/>
<accession>A0A1T4LYX9</accession>
<dbReference type="RefSeq" id="WP_159442909.1">
    <property type="nucleotide sequence ID" value="NZ_FUWM01000009.1"/>
</dbReference>
<dbReference type="PANTHER" id="PTHR43687">
    <property type="entry name" value="ADENYLYLSULFATE REDUCTASE, BETA SUBUNIT"/>
    <property type="match status" value="1"/>
</dbReference>
<dbReference type="InterPro" id="IPR050572">
    <property type="entry name" value="Fe-S_Ferredoxin"/>
</dbReference>
<dbReference type="InterPro" id="IPR017900">
    <property type="entry name" value="4Fe4S_Fe_S_CS"/>
</dbReference>
<dbReference type="PANTHER" id="PTHR43687:SF1">
    <property type="entry name" value="FERREDOXIN III"/>
    <property type="match status" value="1"/>
</dbReference>
<dbReference type="SUPFAM" id="SSF54862">
    <property type="entry name" value="4Fe-4S ferredoxins"/>
    <property type="match status" value="1"/>
</dbReference>
<evidence type="ECO:0000259" key="5">
    <source>
        <dbReference type="PROSITE" id="PS51379"/>
    </source>
</evidence>
<evidence type="ECO:0000256" key="2">
    <source>
        <dbReference type="ARBA" id="ARBA00022723"/>
    </source>
</evidence>